<evidence type="ECO:0000259" key="3">
    <source>
        <dbReference type="Pfam" id="PF00656"/>
    </source>
</evidence>
<feature type="domain" description="Peptidase C14 caspase" evidence="3">
    <location>
        <begin position="73"/>
        <end position="351"/>
    </location>
</feature>
<protein>
    <recommendedName>
        <fullName evidence="7">Metacaspase-1</fullName>
    </recommendedName>
</protein>
<sequence>MYPPPMLVNCSGCRTPLQLPSGARSIRCALCQAITHIADPRSAPPPQPPSSVHQPPPPHVPAPLGQLPHPHGRKRAVICGISYRFSRHELKGCINDAKCMRHLLINKFKFAPDSILMLTEEETDPYRIPNKQNLRMALYWLVQGCTAGDSLVFHYSGHGSRQRNYNGDEVDGYDETLCPLDFETQGMIVDDEINATIVRPLPHGVRLHSIIDACHSGTVLDLPFLCRMNRSGQYVWEDHRPRSGLWKGTAGGEAISISGCDDDQTSADTSALSKITSTGAMTFCFIQAIERSPQGTTYGNILNSMRTTIRNTGSGGGVSVGGGGGGVVSSVLTMLLTGGSGMGGLRQEPQLTACEPFDVYAKPFIL</sequence>
<evidence type="ECO:0000313" key="5">
    <source>
        <dbReference type="EMBL" id="KAG2260250.1"/>
    </source>
</evidence>
<dbReference type="InterPro" id="IPR005735">
    <property type="entry name" value="Znf_LSD1"/>
</dbReference>
<organism evidence="5 6">
    <name type="scientific">Brassica carinata</name>
    <name type="common">Ethiopian mustard</name>
    <name type="synonym">Abyssinian cabbage</name>
    <dbReference type="NCBI Taxonomy" id="52824"/>
    <lineage>
        <taxon>Eukaryota</taxon>
        <taxon>Viridiplantae</taxon>
        <taxon>Streptophyta</taxon>
        <taxon>Embryophyta</taxon>
        <taxon>Tracheophyta</taxon>
        <taxon>Spermatophyta</taxon>
        <taxon>Magnoliopsida</taxon>
        <taxon>eudicotyledons</taxon>
        <taxon>Gunneridae</taxon>
        <taxon>Pentapetalae</taxon>
        <taxon>rosids</taxon>
        <taxon>malvids</taxon>
        <taxon>Brassicales</taxon>
        <taxon>Brassicaceae</taxon>
        <taxon>Brassiceae</taxon>
        <taxon>Brassica</taxon>
    </lineage>
</organism>
<dbReference type="Pfam" id="PF06943">
    <property type="entry name" value="zf-LSD1"/>
    <property type="match status" value="1"/>
</dbReference>
<evidence type="ECO:0000256" key="1">
    <source>
        <dbReference type="ARBA" id="ARBA00009005"/>
    </source>
</evidence>
<dbReference type="FunFam" id="3.40.50.12660:FF:000001">
    <property type="entry name" value="Metacaspase-1"/>
    <property type="match status" value="1"/>
</dbReference>
<comment type="caution">
    <text evidence="5">The sequence shown here is derived from an EMBL/GenBank/DDBJ whole genome shotgun (WGS) entry which is preliminary data.</text>
</comment>
<accession>A0A8X7TZ42</accession>
<dbReference type="PANTHER" id="PTHR48104:SF30">
    <property type="entry name" value="METACASPASE-1"/>
    <property type="match status" value="1"/>
</dbReference>
<dbReference type="GO" id="GO:0006508">
    <property type="term" value="P:proteolysis"/>
    <property type="evidence" value="ECO:0007669"/>
    <property type="project" value="InterPro"/>
</dbReference>
<dbReference type="OrthoDB" id="3223806at2759"/>
<reference evidence="5 6" key="1">
    <citation type="submission" date="2020-02" db="EMBL/GenBank/DDBJ databases">
        <authorList>
            <person name="Ma Q."/>
            <person name="Huang Y."/>
            <person name="Song X."/>
            <person name="Pei D."/>
        </authorList>
    </citation>
    <scope>NUCLEOTIDE SEQUENCE [LARGE SCALE GENOMIC DNA]</scope>
    <source>
        <strain evidence="5">Sxm20200214</strain>
        <tissue evidence="5">Leaf</tissue>
    </source>
</reference>
<evidence type="ECO:0000313" key="6">
    <source>
        <dbReference type="Proteomes" id="UP000886595"/>
    </source>
</evidence>
<evidence type="ECO:0008006" key="7">
    <source>
        <dbReference type="Google" id="ProtNLM"/>
    </source>
</evidence>
<dbReference type="Gene3D" id="3.40.50.12660">
    <property type="match status" value="1"/>
</dbReference>
<dbReference type="PANTHER" id="PTHR48104">
    <property type="entry name" value="METACASPASE-4"/>
    <property type="match status" value="1"/>
</dbReference>
<gene>
    <name evidence="5" type="ORF">Bca52824_079544</name>
</gene>
<evidence type="ECO:0000256" key="2">
    <source>
        <dbReference type="SAM" id="MobiDB-lite"/>
    </source>
</evidence>
<dbReference type="Proteomes" id="UP000886595">
    <property type="component" value="Unassembled WGS sequence"/>
</dbReference>
<name>A0A8X7TZ42_BRACI</name>
<feature type="region of interest" description="Disordered" evidence="2">
    <location>
        <begin position="39"/>
        <end position="69"/>
    </location>
</feature>
<dbReference type="EMBL" id="JAAMPC010000015">
    <property type="protein sequence ID" value="KAG2260250.1"/>
    <property type="molecule type" value="Genomic_DNA"/>
</dbReference>
<dbReference type="InterPro" id="IPR011600">
    <property type="entry name" value="Pept_C14_caspase"/>
</dbReference>
<keyword evidence="6" id="KW-1185">Reference proteome</keyword>
<feature type="compositionally biased region" description="Pro residues" evidence="2">
    <location>
        <begin position="42"/>
        <end position="61"/>
    </location>
</feature>
<dbReference type="InterPro" id="IPR050452">
    <property type="entry name" value="Metacaspase"/>
</dbReference>
<feature type="domain" description="Zinc finger LSD1-type" evidence="4">
    <location>
        <begin position="10"/>
        <end position="34"/>
    </location>
</feature>
<dbReference type="AlphaFoldDB" id="A0A8X7TZ42"/>
<dbReference type="GO" id="GO:0005737">
    <property type="term" value="C:cytoplasm"/>
    <property type="evidence" value="ECO:0007669"/>
    <property type="project" value="TreeGrafter"/>
</dbReference>
<proteinExistence type="inferred from homology"/>
<evidence type="ECO:0000259" key="4">
    <source>
        <dbReference type="Pfam" id="PF06943"/>
    </source>
</evidence>
<dbReference type="NCBIfam" id="TIGR01053">
    <property type="entry name" value="LSD1"/>
    <property type="match status" value="1"/>
</dbReference>
<dbReference type="GO" id="GO:0004197">
    <property type="term" value="F:cysteine-type endopeptidase activity"/>
    <property type="evidence" value="ECO:0007669"/>
    <property type="project" value="InterPro"/>
</dbReference>
<dbReference type="Pfam" id="PF00656">
    <property type="entry name" value="Peptidase_C14"/>
    <property type="match status" value="1"/>
</dbReference>
<comment type="similarity">
    <text evidence="1">Belongs to the peptidase C14B family.</text>
</comment>